<name>A0A2M6IUL1_9BACT</name>
<evidence type="ECO:0000313" key="2">
    <source>
        <dbReference type="EMBL" id="PIQ73641.1"/>
    </source>
</evidence>
<comment type="caution">
    <text evidence="2">The sequence shown here is derived from an EMBL/GenBank/DDBJ whole genome shotgun (WGS) entry which is preliminary data.</text>
</comment>
<keyword evidence="1" id="KW-0812">Transmembrane</keyword>
<reference evidence="2 3" key="1">
    <citation type="submission" date="2017-09" db="EMBL/GenBank/DDBJ databases">
        <title>Depth-based differentiation of microbial function through sediment-hosted aquifers and enrichment of novel symbionts in the deep terrestrial subsurface.</title>
        <authorList>
            <person name="Probst A.J."/>
            <person name="Ladd B."/>
            <person name="Jarett J.K."/>
            <person name="Geller-Mcgrath D.E."/>
            <person name="Sieber C.M."/>
            <person name="Emerson J.B."/>
            <person name="Anantharaman K."/>
            <person name="Thomas B.C."/>
            <person name="Malmstrom R."/>
            <person name="Stieglmeier M."/>
            <person name="Klingl A."/>
            <person name="Woyke T."/>
            <person name="Ryan C.M."/>
            <person name="Banfield J.F."/>
        </authorList>
    </citation>
    <scope>NUCLEOTIDE SEQUENCE [LARGE SCALE GENOMIC DNA]</scope>
    <source>
        <strain evidence="2">CG11_big_fil_rev_8_21_14_0_20_36_8</strain>
    </source>
</reference>
<keyword evidence="1" id="KW-0472">Membrane</keyword>
<protein>
    <submittedName>
        <fullName evidence="2">Uncharacterized protein</fullName>
    </submittedName>
</protein>
<feature type="transmembrane region" description="Helical" evidence="1">
    <location>
        <begin position="77"/>
        <end position="100"/>
    </location>
</feature>
<organism evidence="2 3">
    <name type="scientific">Candidatus Roizmanbacteria bacterium CG11_big_fil_rev_8_21_14_0_20_36_8</name>
    <dbReference type="NCBI Taxonomy" id="1974856"/>
    <lineage>
        <taxon>Bacteria</taxon>
        <taxon>Candidatus Roizmaniibacteriota</taxon>
    </lineage>
</organism>
<proteinExistence type="predicted"/>
<dbReference type="Proteomes" id="UP000231056">
    <property type="component" value="Unassembled WGS sequence"/>
</dbReference>
<gene>
    <name evidence="2" type="ORF">COV58_01400</name>
</gene>
<sequence>MISKRLIRFKLNNLRFVVILVLLVFLTAIIYFFPPINLFLIALNILVITCITYLASDFLSSVKRKYMLTFFVFSQLWMIYFVGIDVINTLLLISFIIVAAKLLPNKSHDK</sequence>
<evidence type="ECO:0000313" key="3">
    <source>
        <dbReference type="Proteomes" id="UP000231056"/>
    </source>
</evidence>
<keyword evidence="1" id="KW-1133">Transmembrane helix</keyword>
<dbReference type="EMBL" id="PCVM01000032">
    <property type="protein sequence ID" value="PIQ73641.1"/>
    <property type="molecule type" value="Genomic_DNA"/>
</dbReference>
<feature type="transmembrane region" description="Helical" evidence="1">
    <location>
        <begin position="12"/>
        <end position="32"/>
    </location>
</feature>
<accession>A0A2M6IUL1</accession>
<dbReference type="AlphaFoldDB" id="A0A2M6IUL1"/>
<feature type="transmembrane region" description="Helical" evidence="1">
    <location>
        <begin position="38"/>
        <end position="56"/>
    </location>
</feature>
<evidence type="ECO:0000256" key="1">
    <source>
        <dbReference type="SAM" id="Phobius"/>
    </source>
</evidence>